<evidence type="ECO:0000313" key="8">
    <source>
        <dbReference type="EMBL" id="TDL84080.1"/>
    </source>
</evidence>
<dbReference type="Proteomes" id="UP000295701">
    <property type="component" value="Unassembled WGS sequence"/>
</dbReference>
<evidence type="ECO:0000256" key="4">
    <source>
        <dbReference type="ARBA" id="ARBA00023002"/>
    </source>
</evidence>
<name>A0A4R6AJD1_9RHOB</name>
<accession>A0A4R6AJD1</accession>
<comment type="similarity">
    <text evidence="1">Belongs to the cytochrome P450 family.</text>
</comment>
<evidence type="ECO:0000256" key="2">
    <source>
        <dbReference type="ARBA" id="ARBA00022617"/>
    </source>
</evidence>
<organism evidence="8 9">
    <name type="scientific">Palleronia sediminis</name>
    <dbReference type="NCBI Taxonomy" id="2547833"/>
    <lineage>
        <taxon>Bacteria</taxon>
        <taxon>Pseudomonadati</taxon>
        <taxon>Pseudomonadota</taxon>
        <taxon>Alphaproteobacteria</taxon>
        <taxon>Rhodobacterales</taxon>
        <taxon>Roseobacteraceae</taxon>
        <taxon>Palleronia</taxon>
    </lineage>
</organism>
<evidence type="ECO:0000256" key="6">
    <source>
        <dbReference type="ARBA" id="ARBA00023033"/>
    </source>
</evidence>
<dbReference type="GO" id="GO:0016705">
    <property type="term" value="F:oxidoreductase activity, acting on paired donors, with incorporation or reduction of molecular oxygen"/>
    <property type="evidence" value="ECO:0007669"/>
    <property type="project" value="InterPro"/>
</dbReference>
<evidence type="ECO:0000256" key="1">
    <source>
        <dbReference type="ARBA" id="ARBA00010617"/>
    </source>
</evidence>
<evidence type="ECO:0000256" key="7">
    <source>
        <dbReference type="PIRSR" id="PIRSR602401-1"/>
    </source>
</evidence>
<comment type="cofactor">
    <cofactor evidence="7">
        <name>heme</name>
        <dbReference type="ChEBI" id="CHEBI:30413"/>
    </cofactor>
</comment>
<reference evidence="8 9" key="1">
    <citation type="submission" date="2019-03" db="EMBL/GenBank/DDBJ databases">
        <title>Primorskyibacter sp. SS33 isolated from sediments.</title>
        <authorList>
            <person name="Xunke S."/>
        </authorList>
    </citation>
    <scope>NUCLEOTIDE SEQUENCE [LARGE SCALE GENOMIC DNA]</scope>
    <source>
        <strain evidence="8 9">SS33</strain>
    </source>
</reference>
<dbReference type="InterPro" id="IPR036396">
    <property type="entry name" value="Cyt_P450_sf"/>
</dbReference>
<proteinExistence type="inferred from homology"/>
<dbReference type="GO" id="GO:0004497">
    <property type="term" value="F:monooxygenase activity"/>
    <property type="evidence" value="ECO:0007669"/>
    <property type="project" value="UniProtKB-KW"/>
</dbReference>
<evidence type="ECO:0000313" key="9">
    <source>
        <dbReference type="Proteomes" id="UP000295701"/>
    </source>
</evidence>
<keyword evidence="4" id="KW-0560">Oxidoreductase</keyword>
<dbReference type="PRINTS" id="PR00463">
    <property type="entry name" value="EP450I"/>
</dbReference>
<gene>
    <name evidence="8" type="ORF">E2L08_01000</name>
</gene>
<sequence length="449" mass="51011">MTGAPPKPVPRPDRVSLWRYLRLFRADILSAQPERLYRAWMAEFRTPFFRSFMVNDPDLVREVLKERPMAFPKATRVNEGLRPLLGRSVFVTNGAEWQRQRRLIDPAFEGGRLRDTFPAMLDAARAMSARLRPGEIDIEPEASHAAADVIFRTLFSIPIEHETAAQVFHEFRAYQRSQPLLNLAAFVPVPDWMPRFHRPGTLRAARRIRRLMTALVTQRQAAIAEGRAPDDLATKILTARDPETGESFTADEMVDQVAIFFLAGHETSAAAFGWAMYLLAAHPETQDRVAVEARDFMADPSFANLSRLRFTRDVFREALRLYPPVPMLVREATAPETFRDRKLRAGDIVVLSPWHLHRQTRLWDDPDGFDPGRWQSENGRARARDAYIPFSAGPRVCTGAGFAMAEGVILLAAFLAEWRVGTMAGHVPMPQAHLTVRARDGIRLRLSRR</sequence>
<protein>
    <submittedName>
        <fullName evidence="8">Cytochrome P450</fullName>
    </submittedName>
</protein>
<keyword evidence="6" id="KW-0503">Monooxygenase</keyword>
<dbReference type="Gene3D" id="1.10.630.10">
    <property type="entry name" value="Cytochrome P450"/>
    <property type="match status" value="1"/>
</dbReference>
<keyword evidence="5 7" id="KW-0408">Iron</keyword>
<dbReference type="SUPFAM" id="SSF48264">
    <property type="entry name" value="Cytochrome P450"/>
    <property type="match status" value="1"/>
</dbReference>
<dbReference type="Pfam" id="PF00067">
    <property type="entry name" value="p450"/>
    <property type="match status" value="1"/>
</dbReference>
<feature type="binding site" description="axial binding residue" evidence="7">
    <location>
        <position position="397"/>
    </location>
    <ligand>
        <name>heme</name>
        <dbReference type="ChEBI" id="CHEBI:30413"/>
    </ligand>
    <ligandPart>
        <name>Fe</name>
        <dbReference type="ChEBI" id="CHEBI:18248"/>
    </ligandPart>
</feature>
<dbReference type="PANTHER" id="PTHR24291:SF50">
    <property type="entry name" value="BIFUNCTIONAL ALBAFLAVENONE MONOOXYGENASE_TERPENE SYNTHASE"/>
    <property type="match status" value="1"/>
</dbReference>
<keyword evidence="9" id="KW-1185">Reference proteome</keyword>
<dbReference type="InterPro" id="IPR001128">
    <property type="entry name" value="Cyt_P450"/>
</dbReference>
<keyword evidence="2 7" id="KW-0349">Heme</keyword>
<dbReference type="OrthoDB" id="9764248at2"/>
<evidence type="ECO:0000256" key="5">
    <source>
        <dbReference type="ARBA" id="ARBA00023004"/>
    </source>
</evidence>
<dbReference type="InterPro" id="IPR050196">
    <property type="entry name" value="Cytochrome_P450_Monoox"/>
</dbReference>
<dbReference type="AlphaFoldDB" id="A0A4R6AJD1"/>
<keyword evidence="3 7" id="KW-0479">Metal-binding</keyword>
<dbReference type="PRINTS" id="PR00385">
    <property type="entry name" value="P450"/>
</dbReference>
<dbReference type="PANTHER" id="PTHR24291">
    <property type="entry name" value="CYTOCHROME P450 FAMILY 4"/>
    <property type="match status" value="1"/>
</dbReference>
<comment type="caution">
    <text evidence="8">The sequence shown here is derived from an EMBL/GenBank/DDBJ whole genome shotgun (WGS) entry which is preliminary data.</text>
</comment>
<dbReference type="EMBL" id="SNAA01000001">
    <property type="protein sequence ID" value="TDL84080.1"/>
    <property type="molecule type" value="Genomic_DNA"/>
</dbReference>
<dbReference type="RefSeq" id="WP_133395431.1">
    <property type="nucleotide sequence ID" value="NZ_SNAA01000001.1"/>
</dbReference>
<dbReference type="InterPro" id="IPR002401">
    <property type="entry name" value="Cyt_P450_E_grp-I"/>
</dbReference>
<evidence type="ECO:0000256" key="3">
    <source>
        <dbReference type="ARBA" id="ARBA00022723"/>
    </source>
</evidence>
<dbReference type="GO" id="GO:0020037">
    <property type="term" value="F:heme binding"/>
    <property type="evidence" value="ECO:0007669"/>
    <property type="project" value="InterPro"/>
</dbReference>
<dbReference type="GO" id="GO:0005506">
    <property type="term" value="F:iron ion binding"/>
    <property type="evidence" value="ECO:0007669"/>
    <property type="project" value="InterPro"/>
</dbReference>